<evidence type="ECO:0000256" key="1">
    <source>
        <dbReference type="PROSITE-ProRule" id="PRU10141"/>
    </source>
</evidence>
<evidence type="ECO:0000313" key="4">
    <source>
        <dbReference type="Proteomes" id="UP001491310"/>
    </source>
</evidence>
<dbReference type="SUPFAM" id="SSF56112">
    <property type="entry name" value="Protein kinase-like (PK-like)"/>
    <property type="match status" value="1"/>
</dbReference>
<keyword evidence="1" id="KW-0067">ATP-binding</keyword>
<comment type="caution">
    <text evidence="3">The sequence shown here is derived from an EMBL/GenBank/DDBJ whole genome shotgun (WGS) entry which is preliminary data.</text>
</comment>
<dbReference type="InterPro" id="IPR052396">
    <property type="entry name" value="Meiotic_Drive_Suppr_Kinase"/>
</dbReference>
<feature type="compositionally biased region" description="Polar residues" evidence="2">
    <location>
        <begin position="169"/>
        <end position="181"/>
    </location>
</feature>
<proteinExistence type="predicted"/>
<dbReference type="PANTHER" id="PTHR37171:SF1">
    <property type="entry name" value="SERINE_THREONINE-PROTEIN KINASE YRZF-RELATED"/>
    <property type="match status" value="1"/>
</dbReference>
<dbReference type="InterPro" id="IPR011009">
    <property type="entry name" value="Kinase-like_dom_sf"/>
</dbReference>
<dbReference type="Proteomes" id="UP001491310">
    <property type="component" value="Unassembled WGS sequence"/>
</dbReference>
<dbReference type="PROSITE" id="PS00109">
    <property type="entry name" value="PROTEIN_KINASE_TYR"/>
    <property type="match status" value="1"/>
</dbReference>
<organism evidence="3 4">
    <name type="scientific">Coccomyxa subellipsoidea</name>
    <dbReference type="NCBI Taxonomy" id="248742"/>
    <lineage>
        <taxon>Eukaryota</taxon>
        <taxon>Viridiplantae</taxon>
        <taxon>Chlorophyta</taxon>
        <taxon>core chlorophytes</taxon>
        <taxon>Trebouxiophyceae</taxon>
        <taxon>Trebouxiophyceae incertae sedis</taxon>
        <taxon>Coccomyxaceae</taxon>
        <taxon>Coccomyxa</taxon>
    </lineage>
</organism>
<gene>
    <name evidence="3" type="ORF">WJX75_006159</name>
</gene>
<feature type="binding site" evidence="1">
    <location>
        <position position="225"/>
    </location>
    <ligand>
        <name>ATP</name>
        <dbReference type="ChEBI" id="CHEBI:30616"/>
    </ligand>
</feature>
<accession>A0ABR2YBE8</accession>
<name>A0ABR2YBE8_9CHLO</name>
<feature type="compositionally biased region" description="Low complexity" evidence="2">
    <location>
        <begin position="152"/>
        <end position="166"/>
    </location>
</feature>
<sequence length="358" mass="38378">MDKSQPLLLALLAKQELDKLCPSLTPLEIDSLAAAASQLTGIEDNDSFDSVVDFVGFMKDKAAPEAAVYAEHLRNLGFRSFGAISHAFKLDAVSMELLVDETDLGGRRAVRAFAGRHVDLVGQEYALADEHSKAHARRRMSAMPPVPEPGNGDAAAPSAGPLDAALGSSRATESVDGTSASGEGRNLEKAAAELNRKWVFGVIGRGAMGAAYGVRLPDGSQWAVKVAPRGSEKEMQLRHEAKGYLTVRELWKAGVPEVLLAGPLLAIGVGYGIGTALVPGHPLQPGDQDLLPAARDILQRVHAKGVIHGDLREANFVVTQHGSTRDIYLIDFSHCSFTFDRSAQERKLEDLDDLFENL</sequence>
<feature type="region of interest" description="Disordered" evidence="2">
    <location>
        <begin position="132"/>
        <end position="184"/>
    </location>
</feature>
<dbReference type="EMBL" id="JALJOT010000018">
    <property type="protein sequence ID" value="KAK9901318.1"/>
    <property type="molecule type" value="Genomic_DNA"/>
</dbReference>
<dbReference type="PROSITE" id="PS00107">
    <property type="entry name" value="PROTEIN_KINASE_ATP"/>
    <property type="match status" value="1"/>
</dbReference>
<evidence type="ECO:0000256" key="2">
    <source>
        <dbReference type="SAM" id="MobiDB-lite"/>
    </source>
</evidence>
<dbReference type="InterPro" id="IPR017441">
    <property type="entry name" value="Protein_kinase_ATP_BS"/>
</dbReference>
<dbReference type="Gene3D" id="1.10.510.10">
    <property type="entry name" value="Transferase(Phosphotransferase) domain 1"/>
    <property type="match status" value="1"/>
</dbReference>
<reference evidence="3 4" key="1">
    <citation type="journal article" date="2024" name="Nat. Commun.">
        <title>Phylogenomics reveals the evolutionary origins of lichenization in chlorophyte algae.</title>
        <authorList>
            <person name="Puginier C."/>
            <person name="Libourel C."/>
            <person name="Otte J."/>
            <person name="Skaloud P."/>
            <person name="Haon M."/>
            <person name="Grisel S."/>
            <person name="Petersen M."/>
            <person name="Berrin J.G."/>
            <person name="Delaux P.M."/>
            <person name="Dal Grande F."/>
            <person name="Keller J."/>
        </authorList>
    </citation>
    <scope>NUCLEOTIDE SEQUENCE [LARGE SCALE GENOMIC DNA]</scope>
    <source>
        <strain evidence="3 4">SAG 216-7</strain>
    </source>
</reference>
<evidence type="ECO:0008006" key="5">
    <source>
        <dbReference type="Google" id="ProtNLM"/>
    </source>
</evidence>
<dbReference type="InterPro" id="IPR008266">
    <property type="entry name" value="Tyr_kinase_AS"/>
</dbReference>
<evidence type="ECO:0000313" key="3">
    <source>
        <dbReference type="EMBL" id="KAK9901318.1"/>
    </source>
</evidence>
<dbReference type="PANTHER" id="PTHR37171">
    <property type="entry name" value="SERINE/THREONINE-PROTEIN KINASE YRZF-RELATED"/>
    <property type="match status" value="1"/>
</dbReference>
<keyword evidence="4" id="KW-1185">Reference proteome</keyword>
<keyword evidence="1" id="KW-0547">Nucleotide-binding</keyword>
<protein>
    <recommendedName>
        <fullName evidence="5">Non-specific serine/threonine protein kinase</fullName>
    </recommendedName>
</protein>